<dbReference type="Gene3D" id="3.10.110.10">
    <property type="entry name" value="Ubiquitin Conjugating Enzyme"/>
    <property type="match status" value="1"/>
</dbReference>
<dbReference type="GO" id="GO:0007064">
    <property type="term" value="P:mitotic sister chromatid cohesion"/>
    <property type="evidence" value="ECO:0007669"/>
    <property type="project" value="TreeGrafter"/>
</dbReference>
<accession>A0A2G2VI72</accession>
<evidence type="ECO:0000313" key="3">
    <source>
        <dbReference type="EMBL" id="PHT32680.1"/>
    </source>
</evidence>
<dbReference type="Proteomes" id="UP000224567">
    <property type="component" value="Unassembled WGS sequence"/>
</dbReference>
<evidence type="ECO:0000259" key="1">
    <source>
        <dbReference type="PROSITE" id="PS50127"/>
    </source>
</evidence>
<dbReference type="Pfam" id="PF00179">
    <property type="entry name" value="UQ_con"/>
    <property type="match status" value="1"/>
</dbReference>
<reference evidence="4" key="2">
    <citation type="journal article" date="2017" name="J. Anim. Genet.">
        <title>Multiple reference genome sequences of hot pepper reveal the massive evolution of plant disease resistance genes by retroduplication.</title>
        <authorList>
            <person name="Kim S."/>
            <person name="Park J."/>
            <person name="Yeom S.-I."/>
            <person name="Kim Y.-M."/>
            <person name="Seo E."/>
            <person name="Kim K.-T."/>
            <person name="Kim M.-S."/>
            <person name="Lee J.M."/>
            <person name="Cheong K."/>
            <person name="Shin H.-S."/>
            <person name="Kim S.-B."/>
            <person name="Han K."/>
            <person name="Lee J."/>
            <person name="Park M."/>
            <person name="Lee H.-A."/>
            <person name="Lee H.-Y."/>
            <person name="Lee Y."/>
            <person name="Oh S."/>
            <person name="Lee J.H."/>
            <person name="Choi E."/>
            <person name="Choi E."/>
            <person name="Lee S.E."/>
            <person name="Jeon J."/>
            <person name="Kim H."/>
            <person name="Choi G."/>
            <person name="Song H."/>
            <person name="Lee J."/>
            <person name="Lee S.-C."/>
            <person name="Kwon J.-K."/>
            <person name="Lee H.-Y."/>
            <person name="Koo N."/>
            <person name="Hong Y."/>
            <person name="Kim R.W."/>
            <person name="Kang W.-H."/>
            <person name="Huh J.H."/>
            <person name="Kang B.-C."/>
            <person name="Yang T.-J."/>
            <person name="Lee Y.-H."/>
            <person name="Bennetzen J.L."/>
            <person name="Choi D."/>
        </authorList>
    </citation>
    <scope>NUCLEOTIDE SEQUENCE [LARGE SCALE GENOMIC DNA]</scope>
    <source>
        <strain evidence="4">cv. PBC81</strain>
    </source>
</reference>
<protein>
    <submittedName>
        <fullName evidence="3">N-alpha-acetyltransferase 50</fullName>
    </submittedName>
</protein>
<dbReference type="OrthoDB" id="47374at2759"/>
<comment type="caution">
    <text evidence="3">The sequence shown here is derived from an EMBL/GenBank/DDBJ whole genome shotgun (WGS) entry which is preliminary data.</text>
</comment>
<dbReference type="InterPro" id="IPR016181">
    <property type="entry name" value="Acyl_CoA_acyltransferase"/>
</dbReference>
<dbReference type="SMART" id="SM00212">
    <property type="entry name" value="UBCc"/>
    <property type="match status" value="1"/>
</dbReference>
<dbReference type="SUPFAM" id="SSF54495">
    <property type="entry name" value="UBC-like"/>
    <property type="match status" value="1"/>
</dbReference>
<dbReference type="InterPro" id="IPR000608">
    <property type="entry name" value="UBC"/>
</dbReference>
<dbReference type="InterPro" id="IPR016135">
    <property type="entry name" value="UBQ-conjugating_enzyme/RWD"/>
</dbReference>
<name>A0A2G2VI72_CAPBA</name>
<evidence type="ECO:0000313" key="4">
    <source>
        <dbReference type="Proteomes" id="UP000224567"/>
    </source>
</evidence>
<dbReference type="CDD" id="cd04301">
    <property type="entry name" value="NAT_SF"/>
    <property type="match status" value="1"/>
</dbReference>
<evidence type="ECO:0000259" key="2">
    <source>
        <dbReference type="PROSITE" id="PS51186"/>
    </source>
</evidence>
<dbReference type="EMBL" id="MLFT02000012">
    <property type="protein sequence ID" value="PHT32680.1"/>
    <property type="molecule type" value="Genomic_DNA"/>
</dbReference>
<reference evidence="3 4" key="1">
    <citation type="journal article" date="2017" name="Genome Biol.">
        <title>New reference genome sequences of hot pepper reveal the massive evolution of plant disease-resistance genes by retroduplication.</title>
        <authorList>
            <person name="Kim S."/>
            <person name="Park J."/>
            <person name="Yeom S.I."/>
            <person name="Kim Y.M."/>
            <person name="Seo E."/>
            <person name="Kim K.T."/>
            <person name="Kim M.S."/>
            <person name="Lee J.M."/>
            <person name="Cheong K."/>
            <person name="Shin H.S."/>
            <person name="Kim S.B."/>
            <person name="Han K."/>
            <person name="Lee J."/>
            <person name="Park M."/>
            <person name="Lee H.A."/>
            <person name="Lee H.Y."/>
            <person name="Lee Y."/>
            <person name="Oh S."/>
            <person name="Lee J.H."/>
            <person name="Choi E."/>
            <person name="Choi E."/>
            <person name="Lee S.E."/>
            <person name="Jeon J."/>
            <person name="Kim H."/>
            <person name="Choi G."/>
            <person name="Song H."/>
            <person name="Lee J."/>
            <person name="Lee S.C."/>
            <person name="Kwon J.K."/>
            <person name="Lee H.Y."/>
            <person name="Koo N."/>
            <person name="Hong Y."/>
            <person name="Kim R.W."/>
            <person name="Kang W.H."/>
            <person name="Huh J.H."/>
            <person name="Kang B.C."/>
            <person name="Yang T.J."/>
            <person name="Lee Y.H."/>
            <person name="Bennetzen J.L."/>
            <person name="Choi D."/>
        </authorList>
    </citation>
    <scope>NUCLEOTIDE SEQUENCE [LARGE SCALE GENOMIC DNA]</scope>
    <source>
        <strain evidence="4">cv. PBC81</strain>
    </source>
</reference>
<sequence>MQGKAAYDTPLWGGPSPDTAHNGSFSAPTDWEGGFYPLTIHFSEDYPSKPPKCKFPVGFFHLNVYPSGTVCLSILNEDSIRGLCCFFVLFLCSVTVFNEYDVYDYSLTSPNILPFFYVLPPPITDQYPPLPLSIMGTGGREIAISLDEIRNKNIMQLKKINTVIFPVRYNDKYYTDSIASGDLTRLAYYNDICVGSIACRLEKKEGGPLRVYIMTLGVLALYRGLGTDTKLLNHVLDLYAK</sequence>
<dbReference type="PROSITE" id="PS51186">
    <property type="entry name" value="GNAT"/>
    <property type="match status" value="1"/>
</dbReference>
<dbReference type="GO" id="GO:0031415">
    <property type="term" value="C:NatA complex"/>
    <property type="evidence" value="ECO:0007669"/>
    <property type="project" value="TreeGrafter"/>
</dbReference>
<dbReference type="PANTHER" id="PTHR42919">
    <property type="entry name" value="N-ALPHA-ACETYLTRANSFERASE"/>
    <property type="match status" value="1"/>
</dbReference>
<keyword evidence="4" id="KW-1185">Reference proteome</keyword>
<dbReference type="InterPro" id="IPR000182">
    <property type="entry name" value="GNAT_dom"/>
</dbReference>
<organism evidence="3 4">
    <name type="scientific">Capsicum baccatum</name>
    <name type="common">Peruvian pepper</name>
    <dbReference type="NCBI Taxonomy" id="33114"/>
    <lineage>
        <taxon>Eukaryota</taxon>
        <taxon>Viridiplantae</taxon>
        <taxon>Streptophyta</taxon>
        <taxon>Embryophyta</taxon>
        <taxon>Tracheophyta</taxon>
        <taxon>Spermatophyta</taxon>
        <taxon>Magnoliopsida</taxon>
        <taxon>eudicotyledons</taxon>
        <taxon>Gunneridae</taxon>
        <taxon>Pentapetalae</taxon>
        <taxon>asterids</taxon>
        <taxon>lamiids</taxon>
        <taxon>Solanales</taxon>
        <taxon>Solanaceae</taxon>
        <taxon>Solanoideae</taxon>
        <taxon>Capsiceae</taxon>
        <taxon>Capsicum</taxon>
    </lineage>
</organism>
<dbReference type="Gene3D" id="3.40.630.30">
    <property type="match status" value="1"/>
</dbReference>
<dbReference type="STRING" id="33114.A0A2G2VI72"/>
<dbReference type="AlphaFoldDB" id="A0A2G2VI72"/>
<dbReference type="PANTHER" id="PTHR42919:SF37">
    <property type="entry name" value="N-ACETYLTRANSFERASE SAN ISOFORM X1-RELATED"/>
    <property type="match status" value="1"/>
</dbReference>
<dbReference type="PROSITE" id="PS50127">
    <property type="entry name" value="UBC_2"/>
    <property type="match status" value="1"/>
</dbReference>
<feature type="domain" description="N-acetyltransferase" evidence="2">
    <location>
        <begin position="144"/>
        <end position="241"/>
    </location>
</feature>
<gene>
    <name evidence="3" type="ORF">CQW23_29017</name>
</gene>
<proteinExistence type="predicted"/>
<dbReference type="SUPFAM" id="SSF55729">
    <property type="entry name" value="Acyl-CoA N-acyltransferases (Nat)"/>
    <property type="match status" value="1"/>
</dbReference>
<dbReference type="GO" id="GO:0008080">
    <property type="term" value="F:N-acetyltransferase activity"/>
    <property type="evidence" value="ECO:0007669"/>
    <property type="project" value="TreeGrafter"/>
</dbReference>
<dbReference type="InterPro" id="IPR051556">
    <property type="entry name" value="N-term/lysine_N-AcTrnsfr"/>
</dbReference>
<feature type="domain" description="UBC core" evidence="1">
    <location>
        <begin position="1"/>
        <end position="137"/>
    </location>
</feature>